<feature type="compositionally biased region" description="Polar residues" evidence="1">
    <location>
        <begin position="303"/>
        <end position="315"/>
    </location>
</feature>
<feature type="compositionally biased region" description="Basic and acidic residues" evidence="1">
    <location>
        <begin position="886"/>
        <end position="902"/>
    </location>
</feature>
<feature type="region of interest" description="Disordered" evidence="1">
    <location>
        <begin position="1"/>
        <end position="102"/>
    </location>
</feature>
<evidence type="ECO:0000259" key="2">
    <source>
        <dbReference type="PROSITE" id="PS50235"/>
    </source>
</evidence>
<feature type="domain" description="USP" evidence="2">
    <location>
        <begin position="499"/>
        <end position="958"/>
    </location>
</feature>
<evidence type="ECO:0000313" key="3">
    <source>
        <dbReference type="EMBL" id="AIO01853.1"/>
    </source>
</evidence>
<dbReference type="GO" id="GO:0016579">
    <property type="term" value="P:protein deubiquitination"/>
    <property type="evidence" value="ECO:0007669"/>
    <property type="project" value="InterPro"/>
</dbReference>
<dbReference type="Proteomes" id="UP000063063">
    <property type="component" value="Chromosome 34"/>
</dbReference>
<dbReference type="InterPro" id="IPR038765">
    <property type="entry name" value="Papain-like_cys_pep_sf"/>
</dbReference>
<dbReference type="FunFam" id="3.90.70.10:FF:000232">
    <property type="entry name" value="Ubiquitin carboxyl-terminal hydrolase, putative"/>
    <property type="match status" value="1"/>
</dbReference>
<proteinExistence type="predicted"/>
<dbReference type="InterPro" id="IPR028889">
    <property type="entry name" value="USP"/>
</dbReference>
<evidence type="ECO:0000313" key="4">
    <source>
        <dbReference type="Proteomes" id="UP000063063"/>
    </source>
</evidence>
<feature type="compositionally biased region" description="Low complexity" evidence="1">
    <location>
        <begin position="364"/>
        <end position="381"/>
    </location>
</feature>
<feature type="region of interest" description="Disordered" evidence="1">
    <location>
        <begin position="882"/>
        <end position="922"/>
    </location>
</feature>
<dbReference type="OrthoDB" id="265306at2759"/>
<dbReference type="AlphaFoldDB" id="A0A088S0C4"/>
<feature type="compositionally biased region" description="Polar residues" evidence="1">
    <location>
        <begin position="322"/>
        <end position="346"/>
    </location>
</feature>
<feature type="compositionally biased region" description="Low complexity" evidence="1">
    <location>
        <begin position="403"/>
        <end position="420"/>
    </location>
</feature>
<dbReference type="VEuPathDB" id="TriTrypDB:LPAL13_340028700"/>
<feature type="compositionally biased region" description="Polar residues" evidence="1">
    <location>
        <begin position="150"/>
        <end position="159"/>
    </location>
</feature>
<dbReference type="PANTHER" id="PTHR21646">
    <property type="entry name" value="UBIQUITIN CARBOXYL-TERMINAL HYDROLASE"/>
    <property type="match status" value="1"/>
</dbReference>
<feature type="compositionally biased region" description="Polar residues" evidence="1">
    <location>
        <begin position="168"/>
        <end position="185"/>
    </location>
</feature>
<feature type="compositionally biased region" description="Polar residues" evidence="1">
    <location>
        <begin position="456"/>
        <end position="474"/>
    </location>
</feature>
<feature type="compositionally biased region" description="Low complexity" evidence="1">
    <location>
        <begin position="435"/>
        <end position="448"/>
    </location>
</feature>
<feature type="compositionally biased region" description="Basic and acidic residues" evidence="1">
    <location>
        <begin position="910"/>
        <end position="922"/>
    </location>
</feature>
<dbReference type="GeneID" id="22578732"/>
<feature type="region of interest" description="Disordered" evidence="1">
    <location>
        <begin position="115"/>
        <end position="197"/>
    </location>
</feature>
<dbReference type="VEuPathDB" id="TriTrypDB:LPMP_342270"/>
<dbReference type="PANTHER" id="PTHR21646:SF23">
    <property type="entry name" value="UBIQUITIN CARBOXYL-TERMINAL HYDROLASE USP2"/>
    <property type="match status" value="1"/>
</dbReference>
<name>A0A088S0C4_LEIPA</name>
<keyword evidence="3" id="KW-0378">Hydrolase</keyword>
<organism evidence="3 4">
    <name type="scientific">Leishmania panamensis</name>
    <dbReference type="NCBI Taxonomy" id="5679"/>
    <lineage>
        <taxon>Eukaryota</taxon>
        <taxon>Discoba</taxon>
        <taxon>Euglenozoa</taxon>
        <taxon>Kinetoplastea</taxon>
        <taxon>Metakinetoplastina</taxon>
        <taxon>Trypanosomatida</taxon>
        <taxon>Trypanosomatidae</taxon>
        <taxon>Leishmaniinae</taxon>
        <taxon>Leishmania</taxon>
        <taxon>Leishmania guyanensis species complex</taxon>
    </lineage>
</organism>
<keyword evidence="4" id="KW-1185">Reference proteome</keyword>
<dbReference type="InterPro" id="IPR001394">
    <property type="entry name" value="Peptidase_C19_UCH"/>
</dbReference>
<dbReference type="PROSITE" id="PS00973">
    <property type="entry name" value="USP_2"/>
    <property type="match status" value="1"/>
</dbReference>
<gene>
    <name evidence="3" type="ORF">LPMP_342270</name>
</gene>
<dbReference type="InterPro" id="IPR018200">
    <property type="entry name" value="USP_CS"/>
</dbReference>
<feature type="compositionally biased region" description="Basic and acidic residues" evidence="1">
    <location>
        <begin position="1"/>
        <end position="15"/>
    </location>
</feature>
<dbReference type="Pfam" id="PF00443">
    <property type="entry name" value="UCH"/>
    <property type="match status" value="1"/>
</dbReference>
<dbReference type="PROSITE" id="PS50235">
    <property type="entry name" value="USP_3"/>
    <property type="match status" value="1"/>
</dbReference>
<dbReference type="KEGG" id="lpan:LPMP_342270"/>
<feature type="compositionally biased region" description="Polar residues" evidence="1">
    <location>
        <begin position="29"/>
        <end position="83"/>
    </location>
</feature>
<accession>A0A088S0C4</accession>
<dbReference type="Gene3D" id="3.90.70.10">
    <property type="entry name" value="Cysteine proteinases"/>
    <property type="match status" value="1"/>
</dbReference>
<evidence type="ECO:0000256" key="1">
    <source>
        <dbReference type="SAM" id="MobiDB-lite"/>
    </source>
</evidence>
<dbReference type="RefSeq" id="XP_010702653.1">
    <property type="nucleotide sequence ID" value="XM_010704351.1"/>
</dbReference>
<dbReference type="SUPFAM" id="SSF54001">
    <property type="entry name" value="Cysteine proteinases"/>
    <property type="match status" value="1"/>
</dbReference>
<feature type="region of interest" description="Disordered" evidence="1">
    <location>
        <begin position="266"/>
        <end position="382"/>
    </location>
</feature>
<protein>
    <submittedName>
        <fullName evidence="3">Ubiquitin hydrolase, putative</fullName>
    </submittedName>
</protein>
<dbReference type="GO" id="GO:0004843">
    <property type="term" value="F:cysteine-type deubiquitinase activity"/>
    <property type="evidence" value="ECO:0007669"/>
    <property type="project" value="InterPro"/>
</dbReference>
<sequence>MSYDPKQRFSHDSRGRPSSGFTAADRQLRSQSQKLSHSPQTSLISNTPSNPALHSPRQQSVVVTEQTTLLRSRTSIVSSSAQDASVRKHGSGATGGTAAEPSALVLRTQRVKGVSARKMDGSLTPSAKPQYSFGCDSPRDSPRDVDGPTILSSQRTPTASIKGHGLSSVVSTDSPSVARGGNQQADVIGRTDSGSTKGALLGASTTGSRDAPSVMANEWPSVLNTSVHRSLRRSMLGAEKGSTRFGSAAAVALSSSQAGSAGIENIATKRGSDGGGGSSLRTYPSNTATKNTAMPPSAAHLSNAPNGKYSSSTSAELPVSSPGLSQQPSATSRTTVVGSSTDSPNMIASPRPSPHSQTTRTGFAADAPPAVSAAQGAQGVSGRDTAKSLLVTPSSSLSNTLTQPHQLLPLSDPSPSPGSQTAMTTRANKNKAENAETSSDAASSSCASRPKPRPLSLQQLKPSVMTDASSSSALKSCDAPASTEEVLPLSVNQRHSAPIPLRNFGATCYLNSIVQCLLCTPGLLRALISDRERIVHEWEVERLSTTKRASSEAHRRSCAERNVPATSSLVDLYTAHPAPPIPVSQLLLNLKEACASSNDEFSSNGQKDAHEFLLTLLGVIHKEVCHSKPDVCEVFREVEDETKWEAYARLVRRLQQENNSTIYRFFGGITGCTIQCAKCHLVSYRFEAQLVISLPMTYRLPTLGSKIVMKCTSGKRDGKTQAEGSIAVDEMLREMFFSERGELLNGSMQVTCDRCKKLRDKTIWYSIEQWPPILVLHLKRFNNAGVKNESAVVFPYTFCSIENLEYQLYSVCCHRGSASFGHYTSYAYVQGEDEAAETDNNTATAATVVSDLFQSPLASMNSERLFSPRERQPTGCVGGFFTSDSISKENGSDSKGASETHNRNGNRKVNGKDEPLPEETESKTGKWYLCNDKHITEVTAPDVLSMTKEAYILFYRRVDGRHATVS</sequence>
<dbReference type="InterPro" id="IPR050185">
    <property type="entry name" value="Ub_carboxyl-term_hydrolase"/>
</dbReference>
<feature type="region of interest" description="Disordered" evidence="1">
    <location>
        <begin position="395"/>
        <end position="477"/>
    </location>
</feature>
<reference evidence="3 4" key="1">
    <citation type="journal article" date="2015" name="Sci. Rep.">
        <title>The genome of Leishmania panamensis: insights into genomics of the L. (Viannia) subgenus.</title>
        <authorList>
            <person name="Llanes A."/>
            <person name="Restrepo C.M."/>
            <person name="Vecchio G.D."/>
            <person name="Anguizola F.J."/>
            <person name="Lleonart R."/>
        </authorList>
    </citation>
    <scope>NUCLEOTIDE SEQUENCE [LARGE SCALE GENOMIC DNA]</scope>
    <source>
        <strain evidence="3 4">MHOM/PA/94/PSC-1</strain>
    </source>
</reference>
<feature type="compositionally biased region" description="Basic and acidic residues" evidence="1">
    <location>
        <begin position="137"/>
        <end position="146"/>
    </location>
</feature>
<feature type="compositionally biased region" description="Polar residues" evidence="1">
    <location>
        <begin position="280"/>
        <end position="294"/>
    </location>
</feature>
<dbReference type="eggNOG" id="KOG1868">
    <property type="taxonomic scope" value="Eukaryota"/>
</dbReference>
<dbReference type="EMBL" id="CP009403">
    <property type="protein sequence ID" value="AIO01853.1"/>
    <property type="molecule type" value="Genomic_DNA"/>
</dbReference>